<name>A0A0H2RCK4_9AGAM</name>
<dbReference type="EMBL" id="KQ086052">
    <property type="protein sequence ID" value="KLO09560.1"/>
    <property type="molecule type" value="Genomic_DNA"/>
</dbReference>
<dbReference type="InParanoid" id="A0A0H2RCK4"/>
<sequence length="498" mass="58110">MLWQRMHYFKLQLSSANSNAWLERLPFDVLDRLLASLSSFACLRAAVLSCKDLYEVYSQRWRTILYSVMENEVGLAFQEALAMSRVTLDLEEYCKEDQVRDIVADKEGPYWTRGVITSEVAYILSQAAYIATSLENLFSFRYKDRSKRLSVLTCSESLAFRRALYRNWIISVLCGASYDEGEDSDYNYDDDDNEPDEEELLKKSGARFVRILSDLDDKSLCAVYQVLLFLDEVTVRTSPRQSFDPRTKDITLKNIPLQTREYTPLEIFYDFQEQDVDHLHDEKHFPASEVVTAGLDDLLIQRNITQMFEGNFGSQVILERVSEDYVTHCHRCHEATAWLYNDTCWSSLEEHIPVRLLVNFLPGLLDQNQSIRFLLQHYARVQVGLHFYHKLMEDIFALQSNSALDWRKDEWVCGECVLGFIKRELYGWLVRRQSQGKLSLSTSNFIILICNKDGFARRKNCWYGYKCRTQTREMVGITPHAQIFNHLCEPDPTKTDNI</sequence>
<accession>A0A0H2RCK4</accession>
<dbReference type="Proteomes" id="UP000053477">
    <property type="component" value="Unassembled WGS sequence"/>
</dbReference>
<keyword evidence="2" id="KW-1185">Reference proteome</keyword>
<evidence type="ECO:0000313" key="2">
    <source>
        <dbReference type="Proteomes" id="UP000053477"/>
    </source>
</evidence>
<organism evidence="1 2">
    <name type="scientific">Schizopora paradoxa</name>
    <dbReference type="NCBI Taxonomy" id="27342"/>
    <lineage>
        <taxon>Eukaryota</taxon>
        <taxon>Fungi</taxon>
        <taxon>Dikarya</taxon>
        <taxon>Basidiomycota</taxon>
        <taxon>Agaricomycotina</taxon>
        <taxon>Agaricomycetes</taxon>
        <taxon>Hymenochaetales</taxon>
        <taxon>Schizoporaceae</taxon>
        <taxon>Schizopora</taxon>
    </lineage>
</organism>
<dbReference type="AlphaFoldDB" id="A0A0H2RCK4"/>
<gene>
    <name evidence="1" type="ORF">SCHPADRAFT_560893</name>
</gene>
<reference evidence="1 2" key="1">
    <citation type="submission" date="2015-04" db="EMBL/GenBank/DDBJ databases">
        <title>Complete genome sequence of Schizopora paradoxa KUC8140, a cosmopolitan wood degrader in East Asia.</title>
        <authorList>
            <consortium name="DOE Joint Genome Institute"/>
            <person name="Min B."/>
            <person name="Park H."/>
            <person name="Jang Y."/>
            <person name="Kim J.-J."/>
            <person name="Kim K.H."/>
            <person name="Pangilinan J."/>
            <person name="Lipzen A."/>
            <person name="Riley R."/>
            <person name="Grigoriev I.V."/>
            <person name="Spatafora J.W."/>
            <person name="Choi I.-G."/>
        </authorList>
    </citation>
    <scope>NUCLEOTIDE SEQUENCE [LARGE SCALE GENOMIC DNA]</scope>
    <source>
        <strain evidence="1 2">KUC8140</strain>
    </source>
</reference>
<dbReference type="OrthoDB" id="2745518at2759"/>
<evidence type="ECO:0000313" key="1">
    <source>
        <dbReference type="EMBL" id="KLO09560.1"/>
    </source>
</evidence>
<proteinExistence type="predicted"/>
<protein>
    <submittedName>
        <fullName evidence="1">Uncharacterized protein</fullName>
    </submittedName>
</protein>
<dbReference type="STRING" id="27342.A0A0H2RCK4"/>